<accession>C3ZHM3</accession>
<dbReference type="EMBL" id="GG666623">
    <property type="protein sequence ID" value="EEN48018.1"/>
    <property type="molecule type" value="Genomic_DNA"/>
</dbReference>
<dbReference type="InterPro" id="IPR011705">
    <property type="entry name" value="BACK"/>
</dbReference>
<dbReference type="Gene3D" id="1.25.40.420">
    <property type="match status" value="1"/>
</dbReference>
<feature type="region of interest" description="Disordered" evidence="1">
    <location>
        <begin position="371"/>
        <end position="431"/>
    </location>
</feature>
<dbReference type="PROSITE" id="PS50097">
    <property type="entry name" value="BTB"/>
    <property type="match status" value="1"/>
</dbReference>
<dbReference type="AlphaFoldDB" id="C3ZHM3"/>
<gene>
    <name evidence="3" type="ORF">BRAFLDRAFT_79596</name>
</gene>
<dbReference type="InterPro" id="IPR051481">
    <property type="entry name" value="BTB-POZ/Galectin-3-binding"/>
</dbReference>
<evidence type="ECO:0000259" key="2">
    <source>
        <dbReference type="PROSITE" id="PS50097"/>
    </source>
</evidence>
<dbReference type="eggNOG" id="KOG4350">
    <property type="taxonomic scope" value="Eukaryota"/>
</dbReference>
<protein>
    <recommendedName>
        <fullName evidence="2">BTB domain-containing protein</fullName>
    </recommendedName>
</protein>
<sequence length="431" mass="47990">MEGMSWIKYAVSDDSASRDNRRRHVEFESSSGGVSRESPPLRSGDVKGLTGANKAVNRPEGTCESGTQDSLTPGFADDPEGFSRFENKSGLAEDMKLLATMPELYDVTFLAGEEREPVYGIRAILAARSRVFHKLLFLTSPKIRNKKTSRHSGSFARIFSKLGSNDNLNMNSPDVIEVPDFDPDVFRDLMEYIHTGCVKLQPRTLIGLMNAAEFYGLEELRRACIGFLHCCISLDTVCPLLGSMEKYVHFKSTRSLMQKVLEFVDDHATDVLTQAPFAILPDHVVRLVLSRDVLQADEVTKFHAALRWARRYSDKHPDISVKAAISPLLDYIDFNSMSAMTLMKDIRATGTVPDEKLVTALAYQADPASVESMRMRNAARSPRRKRNNVTSQMAALSMSTDRLDDDVNSDVGESDSGNSSNDHDDGSLHYF</sequence>
<reference evidence="3" key="1">
    <citation type="journal article" date="2008" name="Nature">
        <title>The amphioxus genome and the evolution of the chordate karyotype.</title>
        <authorList>
            <consortium name="US DOE Joint Genome Institute (JGI-PGF)"/>
            <person name="Putnam N.H."/>
            <person name="Butts T."/>
            <person name="Ferrier D.E.K."/>
            <person name="Furlong R.F."/>
            <person name="Hellsten U."/>
            <person name="Kawashima T."/>
            <person name="Robinson-Rechavi M."/>
            <person name="Shoguchi E."/>
            <person name="Terry A."/>
            <person name="Yu J.-K."/>
            <person name="Benito-Gutierrez E.L."/>
            <person name="Dubchak I."/>
            <person name="Garcia-Fernandez J."/>
            <person name="Gibson-Brown J.J."/>
            <person name="Grigoriev I.V."/>
            <person name="Horton A.C."/>
            <person name="de Jong P.J."/>
            <person name="Jurka J."/>
            <person name="Kapitonov V.V."/>
            <person name="Kohara Y."/>
            <person name="Kuroki Y."/>
            <person name="Lindquist E."/>
            <person name="Lucas S."/>
            <person name="Osoegawa K."/>
            <person name="Pennacchio L.A."/>
            <person name="Salamov A.A."/>
            <person name="Satou Y."/>
            <person name="Sauka-Spengler T."/>
            <person name="Schmutz J."/>
            <person name="Shin-I T."/>
            <person name="Toyoda A."/>
            <person name="Bronner-Fraser M."/>
            <person name="Fujiyama A."/>
            <person name="Holland L.Z."/>
            <person name="Holland P.W.H."/>
            <person name="Satoh N."/>
            <person name="Rokhsar D.S."/>
        </authorList>
    </citation>
    <scope>NUCLEOTIDE SEQUENCE [LARGE SCALE GENOMIC DNA]</scope>
    <source>
        <strain evidence="3">S238N-H82</strain>
        <tissue evidence="3">Testes</tissue>
    </source>
</reference>
<evidence type="ECO:0000313" key="3">
    <source>
        <dbReference type="EMBL" id="EEN48018.1"/>
    </source>
</evidence>
<dbReference type="Pfam" id="PF00651">
    <property type="entry name" value="BTB"/>
    <property type="match status" value="1"/>
</dbReference>
<dbReference type="Pfam" id="PF07707">
    <property type="entry name" value="BACK"/>
    <property type="match status" value="1"/>
</dbReference>
<dbReference type="InParanoid" id="C3ZHM3"/>
<dbReference type="PANTHER" id="PTHR24410:SF46">
    <property type="entry name" value="SERINE-ENRICHED PROTEIN"/>
    <property type="match status" value="1"/>
</dbReference>
<proteinExistence type="predicted"/>
<evidence type="ECO:0000256" key="1">
    <source>
        <dbReference type="SAM" id="MobiDB-lite"/>
    </source>
</evidence>
<feature type="domain" description="BTB" evidence="2">
    <location>
        <begin position="105"/>
        <end position="202"/>
    </location>
</feature>
<dbReference type="SUPFAM" id="SSF54695">
    <property type="entry name" value="POZ domain"/>
    <property type="match status" value="1"/>
</dbReference>
<feature type="region of interest" description="Disordered" evidence="1">
    <location>
        <begin position="11"/>
        <end position="79"/>
    </location>
</feature>
<dbReference type="Gene3D" id="3.30.710.10">
    <property type="entry name" value="Potassium Channel Kv1.1, Chain A"/>
    <property type="match status" value="1"/>
</dbReference>
<dbReference type="CDD" id="cd18507">
    <property type="entry name" value="BACK_GPRS_like"/>
    <property type="match status" value="1"/>
</dbReference>
<feature type="compositionally biased region" description="Polar residues" evidence="1">
    <location>
        <begin position="388"/>
        <end position="400"/>
    </location>
</feature>
<feature type="compositionally biased region" description="Basic and acidic residues" evidence="1">
    <location>
        <begin position="421"/>
        <end position="431"/>
    </location>
</feature>
<organism>
    <name type="scientific">Branchiostoma floridae</name>
    <name type="common">Florida lancelet</name>
    <name type="synonym">Amphioxus</name>
    <dbReference type="NCBI Taxonomy" id="7739"/>
    <lineage>
        <taxon>Eukaryota</taxon>
        <taxon>Metazoa</taxon>
        <taxon>Chordata</taxon>
        <taxon>Cephalochordata</taxon>
        <taxon>Leptocardii</taxon>
        <taxon>Amphioxiformes</taxon>
        <taxon>Branchiostomatidae</taxon>
        <taxon>Branchiostoma</taxon>
    </lineage>
</organism>
<dbReference type="InterPro" id="IPR011333">
    <property type="entry name" value="SKP1/BTB/POZ_sf"/>
</dbReference>
<dbReference type="SMART" id="SM00225">
    <property type="entry name" value="BTB"/>
    <property type="match status" value="1"/>
</dbReference>
<dbReference type="PANTHER" id="PTHR24410">
    <property type="entry name" value="HL07962P-RELATED"/>
    <property type="match status" value="1"/>
</dbReference>
<dbReference type="InterPro" id="IPR000210">
    <property type="entry name" value="BTB/POZ_dom"/>
</dbReference>
<name>C3ZHM3_BRAFL</name>
<feature type="compositionally biased region" description="Low complexity" evidence="1">
    <location>
        <begin position="409"/>
        <end position="420"/>
    </location>
</feature>